<dbReference type="RefSeq" id="WP_182532323.1">
    <property type="nucleotide sequence ID" value="NZ_JACGXL010000006.1"/>
</dbReference>
<dbReference type="EMBL" id="JACGXL010000006">
    <property type="protein sequence ID" value="MBA8889282.1"/>
    <property type="molecule type" value="Genomic_DNA"/>
</dbReference>
<name>A0A839F5E5_9GAMM</name>
<evidence type="ECO:0000313" key="2">
    <source>
        <dbReference type="EMBL" id="MBA8889282.1"/>
    </source>
</evidence>
<dbReference type="AlphaFoldDB" id="A0A839F5E5"/>
<evidence type="ECO:0000313" key="3">
    <source>
        <dbReference type="Proteomes" id="UP000550401"/>
    </source>
</evidence>
<dbReference type="Pfam" id="PF17164">
    <property type="entry name" value="DUF5122"/>
    <property type="match status" value="4"/>
</dbReference>
<proteinExistence type="predicted"/>
<gene>
    <name evidence="2" type="ORF">FHW12_003525</name>
</gene>
<dbReference type="Gene3D" id="2.80.10.50">
    <property type="match status" value="2"/>
</dbReference>
<organism evidence="2 3">
    <name type="scientific">Dokdonella fugitiva</name>
    <dbReference type="NCBI Taxonomy" id="328517"/>
    <lineage>
        <taxon>Bacteria</taxon>
        <taxon>Pseudomonadati</taxon>
        <taxon>Pseudomonadota</taxon>
        <taxon>Gammaproteobacteria</taxon>
        <taxon>Lysobacterales</taxon>
        <taxon>Rhodanobacteraceae</taxon>
        <taxon>Dokdonella</taxon>
    </lineage>
</organism>
<protein>
    <submittedName>
        <fullName evidence="2">Putative delta-60 repeat protein</fullName>
    </submittedName>
</protein>
<reference evidence="2 3" key="1">
    <citation type="submission" date="2020-07" db="EMBL/GenBank/DDBJ databases">
        <title>Genomic Encyclopedia of Type Strains, Phase IV (KMG-V): Genome sequencing to study the core and pangenomes of soil and plant-associated prokaryotes.</title>
        <authorList>
            <person name="Whitman W."/>
        </authorList>
    </citation>
    <scope>NUCLEOTIDE SEQUENCE [LARGE SCALE GENOMIC DNA]</scope>
    <source>
        <strain evidence="2 3">RH2WT43</strain>
    </source>
</reference>
<dbReference type="SUPFAM" id="SSF101898">
    <property type="entry name" value="NHL repeat"/>
    <property type="match status" value="1"/>
</dbReference>
<keyword evidence="1" id="KW-0732">Signal</keyword>
<feature type="signal peptide" evidence="1">
    <location>
        <begin position="1"/>
        <end position="19"/>
    </location>
</feature>
<sequence length="658" mass="67370">MILRTLSLLLAAASGIACATPGGVPDPGFGDHGFAFLSLDGVEGHELRAGAALALPDGSLLYGGSRNLRVAGNPDPHVRAMLARMHADGSPDETFNTDPALPGIRVMDDLVPGTASQQIEAIARLADGTILATGTATAFGPLTCFVIRLDAGGNRDATFADGAGLATIPRAHCHALVVDADGGIVVAGERIHGTTPNEGFLARFDADGTPDAAFGNGGIASLPAVVEDESGYLGTLAIGPRGVLVVGGSYEAFGAGMGADFSLARFTADGQLDTTFAGSGWRVFHADGDASTFNGIDRLLVDGGGAIVFGGHRQDAQGSVQVVLGAVAVDGSTDTTFGNAGSGFAPIDFAPDAAARYVTGLVRQSGGALVASATEAVPGRSDFVAFRTDAHGVLDPQFGSAGIASIDLAPTGTYSNATALVLQGDVPVVAGPVKRDPSSLLVDLGAVRLVDVLDDTIFTDDFDVVHPLIVDFDDLTEGFEGNAFDYAGIHFHDCNGLDVTFPDGSTSTAELVGDQYIIENATLFYPDFPGIGSSPNMLTFGGGYINGDNFSIGALSRAILDLPTRMSAARFDMAYYENGPWGGIVLHVEALLGGEIVATRTLTIANGGGRDNIATTSMLIEAAAFDTLHLYATFGDQPSAPRVMIDNLTLTPAPPPAP</sequence>
<dbReference type="NCBIfam" id="TIGR02608">
    <property type="entry name" value="delta_60_rpt"/>
    <property type="match status" value="6"/>
</dbReference>
<dbReference type="PROSITE" id="PS51257">
    <property type="entry name" value="PROKAR_LIPOPROTEIN"/>
    <property type="match status" value="1"/>
</dbReference>
<comment type="caution">
    <text evidence="2">The sequence shown here is derived from an EMBL/GenBank/DDBJ whole genome shotgun (WGS) entry which is preliminary data.</text>
</comment>
<dbReference type="InterPro" id="IPR013431">
    <property type="entry name" value="Delta_60_rpt"/>
</dbReference>
<feature type="chain" id="PRO_5032979183" evidence="1">
    <location>
        <begin position="20"/>
        <end position="658"/>
    </location>
</feature>
<evidence type="ECO:0000256" key="1">
    <source>
        <dbReference type="SAM" id="SignalP"/>
    </source>
</evidence>
<dbReference type="Proteomes" id="UP000550401">
    <property type="component" value="Unassembled WGS sequence"/>
</dbReference>
<keyword evidence="3" id="KW-1185">Reference proteome</keyword>
<accession>A0A839F5E5</accession>